<evidence type="ECO:0000313" key="1">
    <source>
        <dbReference type="EMBL" id="SFT98750.1"/>
    </source>
</evidence>
<dbReference type="EMBL" id="FPBH01000006">
    <property type="protein sequence ID" value="SFT98750.1"/>
    <property type="molecule type" value="Genomic_DNA"/>
</dbReference>
<accession>A0A1I7CH48</accession>
<protein>
    <submittedName>
        <fullName evidence="1">Uncharacterized protein</fullName>
    </submittedName>
</protein>
<sequence>MWAVQLLYRCAQRRTTRHPLAQKHSPFFYRLPHREASSAFAA</sequence>
<reference evidence="1 2" key="1">
    <citation type="submission" date="2016-10" db="EMBL/GenBank/DDBJ databases">
        <authorList>
            <person name="de Groot N.N."/>
        </authorList>
    </citation>
    <scope>NUCLEOTIDE SEQUENCE [LARGE SCALE GENOMIC DNA]</scope>
    <source>
        <strain evidence="1 2">LMG 27731</strain>
    </source>
</reference>
<evidence type="ECO:0000313" key="2">
    <source>
        <dbReference type="Proteomes" id="UP000198844"/>
    </source>
</evidence>
<dbReference type="AlphaFoldDB" id="A0A1I7CH48"/>
<gene>
    <name evidence="1" type="ORF">SAMN05192563_1006244</name>
</gene>
<dbReference type="Proteomes" id="UP000198844">
    <property type="component" value="Unassembled WGS sequence"/>
</dbReference>
<proteinExistence type="predicted"/>
<organism evidence="1 2">
    <name type="scientific">Paraburkholderia aspalathi</name>
    <dbReference type="NCBI Taxonomy" id="1324617"/>
    <lineage>
        <taxon>Bacteria</taxon>
        <taxon>Pseudomonadati</taxon>
        <taxon>Pseudomonadota</taxon>
        <taxon>Betaproteobacteria</taxon>
        <taxon>Burkholderiales</taxon>
        <taxon>Burkholderiaceae</taxon>
        <taxon>Paraburkholderia</taxon>
    </lineage>
</organism>
<name>A0A1I7CH48_9BURK</name>